<proteinExistence type="predicted"/>
<evidence type="ECO:0000313" key="6">
    <source>
        <dbReference type="EMBL" id="TJZ50790.1"/>
    </source>
</evidence>
<dbReference type="GO" id="GO:0005886">
    <property type="term" value="C:plasma membrane"/>
    <property type="evidence" value="ECO:0007669"/>
    <property type="project" value="InterPro"/>
</dbReference>
<reference evidence="6 7" key="1">
    <citation type="submission" date="2019-04" db="EMBL/GenBank/DDBJ databases">
        <title>Sphingobacterium olei sp. nov., isolated from oil-contaminated soil.</title>
        <authorList>
            <person name="Liu B."/>
        </authorList>
    </citation>
    <scope>NUCLEOTIDE SEQUENCE [LARGE SCALE GENOMIC DNA]</scope>
    <source>
        <strain evidence="6 7">HAL-9</strain>
    </source>
</reference>
<dbReference type="OrthoDB" id="680700at2"/>
<keyword evidence="3" id="KW-1133">Transmembrane helix</keyword>
<keyword evidence="4" id="KW-0472">Membrane</keyword>
<dbReference type="Pfam" id="PF04357">
    <property type="entry name" value="TamB"/>
    <property type="match status" value="1"/>
</dbReference>
<evidence type="ECO:0000256" key="1">
    <source>
        <dbReference type="ARBA" id="ARBA00004167"/>
    </source>
</evidence>
<dbReference type="Proteomes" id="UP000306808">
    <property type="component" value="Unassembled WGS sequence"/>
</dbReference>
<evidence type="ECO:0000256" key="4">
    <source>
        <dbReference type="ARBA" id="ARBA00023136"/>
    </source>
</evidence>
<evidence type="ECO:0000259" key="5">
    <source>
        <dbReference type="Pfam" id="PF04357"/>
    </source>
</evidence>
<sequence length="1455" mass="164283">MVILALFSLQFSAVQTYVSKKVAAYLSEQLDSKIRLQRVYFKPFSAIQLQEFELLDNKGNQIIYVESLDAYLVLREFFNKKIRIEEIKLKNAYVDFQIYEDSTNFSKVITYFSPKDKQLKTSSKKKLALSLDKVVLENNHIRLVNHRFKHHNRGVDFSDLDITHLSGVFDNIKFDSLRIASTISNLTFKEKSGLHLQELSTDASYSDKKMEFKEFHLVTNNSELRDYLLFEYESINDFQDFINKVHVTSRLTNSNVDSRDIEFFAPSMKNVIFQTDITKATLSGTVAHIRAEEVQLKTSKNTELIGNFTINGLPYIEHTLFDFDLDKLHTHPNDIEYLVPLLANSKTFKLPEQVHRFNTVVFQGKFHGRYNDFLVNGMFQTALGELKTTSKISIKNRLSYSGHIQSKNFQIGKLINTEIIENTGLDLSYEGSGLLLNDLVLAIDGNIQNTTIKNYNYDLIVLRGNIKDKILQVEGNIEDENLQLVYASDIDLNSQNPTYQLDGKINFAALNKLNWVTKDSIIIHHANLKTNLSGNALNNLIGGLNADSIQMTTTRGYFNINELHFSAEGDQQDRLLTLNSDVVDAKMQGNIDLNTIGAYFRSLAMRYAPAIGIEVKPFNPQNFDLDLNIKSFEPVAALLDPSLSLDDGAHLNASFSTTNYTAKFTGFSPSLTYKGIKVTNLAIAEKADENAFSLNVTADKLNFSDSAYINHITIKNVLANDSLHFNIEMSEKQATNYLNLNGNIHFAYNKPAYIQFSPSTILINRENWFLNNDAQLRVSKGKIYIKNLLLSQARQQVQLDGILSNENDKLNILFDNFSLTSLNGLTNPIGIQLRGFMNGKMEINSIFKQPFVAANIQTTPIIYNDIPIGQLNLIADFDPESGLANVDLKLVDTQNRGISVQGNYNLSNDDEPLNLKGNLNETDLIIFQPFLKNLVSDLKGKANANVSIIGTFRNPKISGIGRFSNAEFTVNYLKTHYRVENQPAMVQNNAVMLQNLKLFDAKGNTATANGIIDLAKLINPYIDVDVAGDNFMILNTNYKDNNLYYGTAFATGKFKFKGFTSAIDIDIDAKSEANTVLTIPFNSAMTIAESDFIYFIGPDTTENNKKGTKNLFTGLTMNMDLELTPEAELNLQTDLGSLKGRGTGEVTLRISSLGDFEMFGDYVVSSGKFHFTAQDFINKYFDIKEGGTVRWTGNPREAVINLNAIYQQRTTVVPLYNAAGRSGEDERVLAQADMIIKGTLQQPDITFDLNFPQNPYIKDQLQSYLSDVNNINQQALSLIVRRSFTPSSTNDVGREVNNTLLSAGTEIAFNQLNNIISQSLNVNFFDLNIRSLNDASASVRLLNDRLVLTGGITDRRNYQATDLTFFSEGVTTDAELTYRLRKDGNLLLRAYNRPYTRNFLIRANDAEYISALGLVYRQEFNSIQEFWRKLWYWGDKKEDKPKESVPPYIEKKDNP</sequence>
<organism evidence="6 7">
    <name type="scientific">Sphingobacterium olei</name>
    <dbReference type="NCBI Taxonomy" id="2571155"/>
    <lineage>
        <taxon>Bacteria</taxon>
        <taxon>Pseudomonadati</taxon>
        <taxon>Bacteroidota</taxon>
        <taxon>Sphingobacteriia</taxon>
        <taxon>Sphingobacteriales</taxon>
        <taxon>Sphingobacteriaceae</taxon>
        <taxon>Sphingobacterium</taxon>
    </lineage>
</organism>
<comment type="caution">
    <text evidence="6">The sequence shown here is derived from an EMBL/GenBank/DDBJ whole genome shotgun (WGS) entry which is preliminary data.</text>
</comment>
<feature type="domain" description="Translocation and assembly module TamB C-terminal" evidence="5">
    <location>
        <begin position="1000"/>
        <end position="1420"/>
    </location>
</feature>
<evidence type="ECO:0000313" key="7">
    <source>
        <dbReference type="Proteomes" id="UP000306808"/>
    </source>
</evidence>
<evidence type="ECO:0000256" key="2">
    <source>
        <dbReference type="ARBA" id="ARBA00022692"/>
    </source>
</evidence>
<comment type="subcellular location">
    <subcellularLocation>
        <location evidence="1">Membrane</location>
        <topology evidence="1">Single-pass membrane protein</topology>
    </subcellularLocation>
</comment>
<gene>
    <name evidence="6" type="ORF">FAZ15_20790</name>
</gene>
<dbReference type="InterPro" id="IPR007452">
    <property type="entry name" value="TamB_C"/>
</dbReference>
<dbReference type="GO" id="GO:0009306">
    <property type="term" value="P:protein secretion"/>
    <property type="evidence" value="ECO:0007669"/>
    <property type="project" value="InterPro"/>
</dbReference>
<name>A0A4U0NAA1_9SPHI</name>
<keyword evidence="2" id="KW-0812">Transmembrane</keyword>
<protein>
    <submittedName>
        <fullName evidence="6">Translocation/assembly module TamB</fullName>
    </submittedName>
</protein>
<accession>A0A4U0NAA1</accession>
<keyword evidence="7" id="KW-1185">Reference proteome</keyword>
<evidence type="ECO:0000256" key="3">
    <source>
        <dbReference type="ARBA" id="ARBA00022989"/>
    </source>
</evidence>
<dbReference type="EMBL" id="SUME01000012">
    <property type="protein sequence ID" value="TJZ50790.1"/>
    <property type="molecule type" value="Genomic_DNA"/>
</dbReference>